<dbReference type="RefSeq" id="WP_390320753.1">
    <property type="nucleotide sequence ID" value="NZ_JBHSPB010000026.1"/>
</dbReference>
<evidence type="ECO:0000313" key="3">
    <source>
        <dbReference type="Proteomes" id="UP001596083"/>
    </source>
</evidence>
<feature type="compositionally biased region" description="Basic and acidic residues" evidence="1">
    <location>
        <begin position="41"/>
        <end position="50"/>
    </location>
</feature>
<accession>A0ABW0Z8M8</accession>
<keyword evidence="3" id="KW-1185">Reference proteome</keyword>
<sequence length="50" mass="6015">MEQLEEQRERTVVRVDKREETPRARRTVWGSKPVWGEESDPEPHIIRSID</sequence>
<evidence type="ECO:0000313" key="2">
    <source>
        <dbReference type="EMBL" id="MFC5724288.1"/>
    </source>
</evidence>
<dbReference type="EMBL" id="JBHSPB010000026">
    <property type="protein sequence ID" value="MFC5724288.1"/>
    <property type="molecule type" value="Genomic_DNA"/>
</dbReference>
<evidence type="ECO:0000256" key="1">
    <source>
        <dbReference type="SAM" id="MobiDB-lite"/>
    </source>
</evidence>
<proteinExistence type="predicted"/>
<organism evidence="2 3">
    <name type="scientific">Streptomyces gamaensis</name>
    <dbReference type="NCBI Taxonomy" id="1763542"/>
    <lineage>
        <taxon>Bacteria</taxon>
        <taxon>Bacillati</taxon>
        <taxon>Actinomycetota</taxon>
        <taxon>Actinomycetes</taxon>
        <taxon>Kitasatosporales</taxon>
        <taxon>Streptomycetaceae</taxon>
        <taxon>Streptomyces</taxon>
    </lineage>
</organism>
<reference evidence="3" key="1">
    <citation type="journal article" date="2019" name="Int. J. Syst. Evol. Microbiol.">
        <title>The Global Catalogue of Microorganisms (GCM) 10K type strain sequencing project: providing services to taxonomists for standard genome sequencing and annotation.</title>
        <authorList>
            <consortium name="The Broad Institute Genomics Platform"/>
            <consortium name="The Broad Institute Genome Sequencing Center for Infectious Disease"/>
            <person name="Wu L."/>
            <person name="Ma J."/>
        </authorList>
    </citation>
    <scope>NUCLEOTIDE SEQUENCE [LARGE SCALE GENOMIC DNA]</scope>
    <source>
        <strain evidence="3">CGMCC 4.7304</strain>
    </source>
</reference>
<gene>
    <name evidence="2" type="ORF">ACFP1Z_29450</name>
</gene>
<comment type="caution">
    <text evidence="2">The sequence shown here is derived from an EMBL/GenBank/DDBJ whole genome shotgun (WGS) entry which is preliminary data.</text>
</comment>
<dbReference type="Proteomes" id="UP001596083">
    <property type="component" value="Unassembled WGS sequence"/>
</dbReference>
<feature type="region of interest" description="Disordered" evidence="1">
    <location>
        <begin position="31"/>
        <end position="50"/>
    </location>
</feature>
<protein>
    <submittedName>
        <fullName evidence="2">Uncharacterized protein</fullName>
    </submittedName>
</protein>
<name>A0ABW0Z8M8_9ACTN</name>